<gene>
    <name evidence="4" type="ORF">RI108_07320</name>
</gene>
<keyword evidence="1" id="KW-0521">NADP</keyword>
<evidence type="ECO:0000259" key="3">
    <source>
        <dbReference type="Pfam" id="PF05368"/>
    </source>
</evidence>
<dbReference type="RefSeq" id="WP_310792690.1">
    <property type="nucleotide sequence ID" value="NZ_CP134081.1"/>
</dbReference>
<dbReference type="EMBL" id="CP134081">
    <property type="protein sequence ID" value="WNC11212.1"/>
    <property type="molecule type" value="Genomic_DNA"/>
</dbReference>
<dbReference type="InterPro" id="IPR051609">
    <property type="entry name" value="NmrA/Isoflavone_reductase-like"/>
</dbReference>
<sequence length="311" mass="34429">MQSLNLAETRRVLVLGTGELGKSVLESLAALPAMKVSVLVRPVYESSHDKEKVDLVEWLKKLGIEIIYGDAADDSTETLARQFSQFDTLVSCLGFAAGPGIQVKLTEAALQSSLVRYIPWQFGVDYDAIGYGSPQPLFDEQLDVRQMLRAQSRLQWQLISTGMFTSFLFEPALGVVDIENSTVRALGDWETTVTVTTPEDIGRLTARIVAEPVGEPIIFCAGDTVTYGQLADTVENLVGRTMRREQWSVPYLKAELANNPNDAMRKYRAVFAEGAGVAWEKEHTYNVAHGIQTSTIAQWAQQHLQACCLQR</sequence>
<dbReference type="InterPro" id="IPR045312">
    <property type="entry name" value="PCBER-like"/>
</dbReference>
<name>A0AAJ6M299_9PSED</name>
<dbReference type="Gene3D" id="3.40.50.720">
    <property type="entry name" value="NAD(P)-binding Rossmann-like Domain"/>
    <property type="match status" value="1"/>
</dbReference>
<dbReference type="Proteomes" id="UP001258207">
    <property type="component" value="Chromosome"/>
</dbReference>
<dbReference type="GO" id="GO:0016491">
    <property type="term" value="F:oxidoreductase activity"/>
    <property type="evidence" value="ECO:0007669"/>
    <property type="project" value="UniProtKB-KW"/>
</dbReference>
<feature type="domain" description="NmrA-like" evidence="3">
    <location>
        <begin position="9"/>
        <end position="273"/>
    </location>
</feature>
<proteinExistence type="predicted"/>
<evidence type="ECO:0000256" key="2">
    <source>
        <dbReference type="ARBA" id="ARBA00023002"/>
    </source>
</evidence>
<dbReference type="PANTHER" id="PTHR47706">
    <property type="entry name" value="NMRA-LIKE FAMILY PROTEIN"/>
    <property type="match status" value="1"/>
</dbReference>
<protein>
    <submittedName>
        <fullName evidence="4">Aromatic alcohol reductase</fullName>
    </submittedName>
</protein>
<dbReference type="AlphaFoldDB" id="A0AAJ6M299"/>
<dbReference type="InterPro" id="IPR008030">
    <property type="entry name" value="NmrA-like"/>
</dbReference>
<dbReference type="CDD" id="cd05259">
    <property type="entry name" value="PCBER_SDR_a"/>
    <property type="match status" value="1"/>
</dbReference>
<dbReference type="Gene3D" id="3.90.25.10">
    <property type="entry name" value="UDP-galactose 4-epimerase, domain 1"/>
    <property type="match status" value="1"/>
</dbReference>
<dbReference type="SUPFAM" id="SSF51735">
    <property type="entry name" value="NAD(P)-binding Rossmann-fold domains"/>
    <property type="match status" value="1"/>
</dbReference>
<organism evidence="4 5">
    <name type="scientific">Pseudomonas coleopterorum</name>
    <dbReference type="NCBI Taxonomy" id="1605838"/>
    <lineage>
        <taxon>Bacteria</taxon>
        <taxon>Pseudomonadati</taxon>
        <taxon>Pseudomonadota</taxon>
        <taxon>Gammaproteobacteria</taxon>
        <taxon>Pseudomonadales</taxon>
        <taxon>Pseudomonadaceae</taxon>
        <taxon>Pseudomonas</taxon>
    </lineage>
</organism>
<keyword evidence="2" id="KW-0560">Oxidoreductase</keyword>
<dbReference type="Pfam" id="PF05368">
    <property type="entry name" value="NmrA"/>
    <property type="match status" value="1"/>
</dbReference>
<dbReference type="PANTHER" id="PTHR47706:SF6">
    <property type="entry name" value="NMRA-LIKE FAMILY PROTEIN (AFU_ORTHOLOGUE AFUA_6G00280)"/>
    <property type="match status" value="1"/>
</dbReference>
<evidence type="ECO:0000313" key="4">
    <source>
        <dbReference type="EMBL" id="WNC11212.1"/>
    </source>
</evidence>
<evidence type="ECO:0000313" key="5">
    <source>
        <dbReference type="Proteomes" id="UP001258207"/>
    </source>
</evidence>
<reference evidence="4" key="1">
    <citation type="submission" date="2023-09" db="EMBL/GenBank/DDBJ databases">
        <title>First report of Pseudomonas coleopterorum DJ13 causing leaf spot on Rhododendron pulchrum Sweet in China.</title>
        <authorList>
            <person name="Zhang Y."/>
        </authorList>
    </citation>
    <scope>NUCLEOTIDE SEQUENCE</scope>
    <source>
        <strain evidence="4">DJ13</strain>
    </source>
</reference>
<dbReference type="InterPro" id="IPR036291">
    <property type="entry name" value="NAD(P)-bd_dom_sf"/>
</dbReference>
<evidence type="ECO:0000256" key="1">
    <source>
        <dbReference type="ARBA" id="ARBA00022857"/>
    </source>
</evidence>
<accession>A0AAJ6M299</accession>